<dbReference type="Gene3D" id="1.20.1110.10">
    <property type="entry name" value="Calcium-transporting ATPase, transmembrane domain"/>
    <property type="match status" value="1"/>
</dbReference>
<evidence type="ECO:0000256" key="3">
    <source>
        <dbReference type="ARBA" id="ARBA00022692"/>
    </source>
</evidence>
<dbReference type="InterPro" id="IPR036412">
    <property type="entry name" value="HAD-like_sf"/>
</dbReference>
<dbReference type="InterPro" id="IPR044492">
    <property type="entry name" value="P_typ_ATPase_HD_dom"/>
</dbReference>
<dbReference type="SUPFAM" id="SSF81660">
    <property type="entry name" value="Metal cation-transporting ATPase, ATP-binding domain N"/>
    <property type="match status" value="1"/>
</dbReference>
<name>A0ABP0ZGF1_9ASCO</name>
<feature type="compositionally biased region" description="Polar residues" evidence="9">
    <location>
        <begin position="1"/>
        <end position="11"/>
    </location>
</feature>
<dbReference type="InterPro" id="IPR004014">
    <property type="entry name" value="ATPase_P-typ_cation-transptr_N"/>
</dbReference>
<dbReference type="InterPro" id="IPR001757">
    <property type="entry name" value="P_typ_ATPase"/>
</dbReference>
<evidence type="ECO:0000256" key="10">
    <source>
        <dbReference type="SAM" id="Phobius"/>
    </source>
</evidence>
<dbReference type="EMBL" id="OZ022405">
    <property type="protein sequence ID" value="CAK9436329.1"/>
    <property type="molecule type" value="Genomic_DNA"/>
</dbReference>
<feature type="transmembrane region" description="Helical" evidence="10">
    <location>
        <begin position="990"/>
        <end position="1011"/>
    </location>
</feature>
<dbReference type="InterPro" id="IPR023299">
    <property type="entry name" value="ATPase_P-typ_cyto_dom_N"/>
</dbReference>
<evidence type="ECO:0000313" key="13">
    <source>
        <dbReference type="Proteomes" id="UP001497383"/>
    </source>
</evidence>
<feature type="transmembrane region" description="Helical" evidence="10">
    <location>
        <begin position="936"/>
        <end position="962"/>
    </location>
</feature>
<comment type="subcellular location">
    <subcellularLocation>
        <location evidence="1">Cell membrane</location>
        <topology evidence="1">Multi-pass membrane protein</topology>
    </subcellularLocation>
</comment>
<feature type="transmembrane region" description="Helical" evidence="10">
    <location>
        <begin position="866"/>
        <end position="887"/>
    </location>
</feature>
<dbReference type="PANTHER" id="PTHR43294">
    <property type="entry name" value="SODIUM/POTASSIUM-TRANSPORTING ATPASE SUBUNIT ALPHA"/>
    <property type="match status" value="1"/>
</dbReference>
<dbReference type="Gene3D" id="3.40.50.1000">
    <property type="entry name" value="HAD superfamily/HAD-like"/>
    <property type="match status" value="1"/>
</dbReference>
<feature type="transmembrane region" description="Helical" evidence="10">
    <location>
        <begin position="1062"/>
        <end position="1078"/>
    </location>
</feature>
<evidence type="ECO:0000256" key="4">
    <source>
        <dbReference type="ARBA" id="ARBA00022741"/>
    </source>
</evidence>
<feature type="transmembrane region" description="Helical" evidence="10">
    <location>
        <begin position="402"/>
        <end position="428"/>
    </location>
</feature>
<evidence type="ECO:0000313" key="12">
    <source>
        <dbReference type="EMBL" id="CAK9436329.1"/>
    </source>
</evidence>
<dbReference type="Pfam" id="PF00690">
    <property type="entry name" value="Cation_ATPase_N"/>
    <property type="match status" value="1"/>
</dbReference>
<evidence type="ECO:0000256" key="8">
    <source>
        <dbReference type="ARBA" id="ARBA00023136"/>
    </source>
</evidence>
<dbReference type="PRINTS" id="PR00121">
    <property type="entry name" value="NAKATPASE"/>
</dbReference>
<evidence type="ECO:0000256" key="7">
    <source>
        <dbReference type="ARBA" id="ARBA00022989"/>
    </source>
</evidence>
<gene>
    <name evidence="12" type="ORF">LODBEIA_P08870</name>
</gene>
<dbReference type="InterPro" id="IPR008250">
    <property type="entry name" value="ATPase_P-typ_transduc_dom_A_sf"/>
</dbReference>
<proteinExistence type="predicted"/>
<keyword evidence="8 10" id="KW-0472">Membrane</keyword>
<dbReference type="SFLD" id="SFLDF00027">
    <property type="entry name" value="p-type_atpase"/>
    <property type="match status" value="1"/>
</dbReference>
<dbReference type="InterPro" id="IPR023214">
    <property type="entry name" value="HAD_sf"/>
</dbReference>
<dbReference type="Proteomes" id="UP001497383">
    <property type="component" value="Chromosome 1"/>
</dbReference>
<keyword evidence="2" id="KW-1003">Cell membrane</keyword>
<dbReference type="InterPro" id="IPR023298">
    <property type="entry name" value="ATPase_P-typ_TM_dom_sf"/>
</dbReference>
<dbReference type="NCBIfam" id="TIGR01494">
    <property type="entry name" value="ATPase_P-type"/>
    <property type="match status" value="2"/>
</dbReference>
<keyword evidence="6" id="KW-1278">Translocase</keyword>
<sequence>MESTYSESVTSKWEEKGREEAIRFDENELEAQESTRGRARSRRFSIHSRSGSLNKIFPIREKVEPGVVLPALFKTASHRIDIENAKCGSGGANTAIATAAAAATTTTTTSKFNSYTYNVDSIQNILSRFSTDLLNGLSEAQYQQNLKTYGENRQSKPPSGFWKKTFMNFFGGFGILLLGGGVLCIISWKPLGSPPAVANLVLGIILIVVFLIQAAFNFIQDFSSSKVMDSIHGLVASESQVIRDGKNLTVESSKLVPGDLVKFSPGVKIPADIRVISNSHDLSFDRAILTGESKPVAATSESDDPIKNPNYLESNCIAMQGTFCLNGTGRGIVVSTGDDTIFGSIAKLTSKPRSGLSPLQYEIVRFVVFISMIILFLVVLVIIVWCAWLHRDYPDWINVANLIIDLVSFAVATIPESLPVTIAFVLLLTAKKMKQQQILVKSLHMCGTLASCSVLCFDKTGTLTQNNMKVVLSFIRGKQSDHAVVAKDDEKMNINELEEEEKESAPRAQVYTIGTLCNESHLVNGTAMGGNATDRAILQFVEASTHKSSELIREQWVKKLDVPFNSKDKYMLSLVEPSVNASESIWTKLGLKGECEDNYLLLVKAAPDVLMDNCEWAMNDEGDLETITGETSQQLRNLQKKWSADGKRVILFASKLISKSSINLFERSESANRLKREIESDLVFMGLVGIEDPPRKNIDQVIGTLRDAGIKIIMITGDYELTGVSIAKQCGIVTGDFDKLESIETPRHNAVSITGPQLNYLTDVHWQHIVKYDELVFTRTTPEQKLAIVQQFQKHGHCVGMTGDGINDAPALKQADIGISILDASDIAKEAADLILMKSEGDQLFLSIVEALKFGRLVFENLKKTICYLLPAGSYSELWPVIMNVFFGMPQMLSSFLMIIICCLTDCVGSIVLAYEGAESNLLTKKPRVITGERLVDWKLLFHSYICLGTFYTFTSFLVAFLNLTRRGLRFDQFALSFGSYESLPNVDNYLAVSSSIYFINLVIMQVFNLLALRTRHLSLFQHSIMMNKKVVFVVPFVLMVNFIINYIPAIQNAMGTAQIPVEYYFIAMGFGLLLLTTDEVRKFLARKYPKGLIARVAW</sequence>
<dbReference type="Pfam" id="PF13246">
    <property type="entry name" value="Cation_ATPase"/>
    <property type="match status" value="1"/>
</dbReference>
<feature type="transmembrane region" description="Helical" evidence="10">
    <location>
        <begin position="1031"/>
        <end position="1050"/>
    </location>
</feature>
<keyword evidence="4" id="KW-0547">Nucleotide-binding</keyword>
<evidence type="ECO:0000256" key="5">
    <source>
        <dbReference type="ARBA" id="ARBA00022840"/>
    </source>
</evidence>
<feature type="transmembrane region" description="Helical" evidence="10">
    <location>
        <begin position="200"/>
        <end position="219"/>
    </location>
</feature>
<dbReference type="InterPro" id="IPR006068">
    <property type="entry name" value="ATPase_P-typ_cation-transptr_C"/>
</dbReference>
<feature type="region of interest" description="Disordered" evidence="9">
    <location>
        <begin position="1"/>
        <end position="44"/>
    </location>
</feature>
<feature type="transmembrane region" description="Helical" evidence="10">
    <location>
        <begin position="166"/>
        <end position="188"/>
    </location>
</feature>
<feature type="transmembrane region" description="Helical" evidence="10">
    <location>
        <begin position="363"/>
        <end position="390"/>
    </location>
</feature>
<dbReference type="SUPFAM" id="SSF81653">
    <property type="entry name" value="Calcium ATPase, transduction domain A"/>
    <property type="match status" value="1"/>
</dbReference>
<evidence type="ECO:0000256" key="1">
    <source>
        <dbReference type="ARBA" id="ARBA00004651"/>
    </source>
</evidence>
<dbReference type="SUPFAM" id="SSF81665">
    <property type="entry name" value="Calcium ATPase, transmembrane domain M"/>
    <property type="match status" value="1"/>
</dbReference>
<dbReference type="SMART" id="SM00831">
    <property type="entry name" value="Cation_ATPase_N"/>
    <property type="match status" value="1"/>
</dbReference>
<keyword evidence="7 10" id="KW-1133">Transmembrane helix</keyword>
<organism evidence="12 13">
    <name type="scientific">Lodderomyces beijingensis</name>
    <dbReference type="NCBI Taxonomy" id="1775926"/>
    <lineage>
        <taxon>Eukaryota</taxon>
        <taxon>Fungi</taxon>
        <taxon>Dikarya</taxon>
        <taxon>Ascomycota</taxon>
        <taxon>Saccharomycotina</taxon>
        <taxon>Pichiomycetes</taxon>
        <taxon>Debaryomycetaceae</taxon>
        <taxon>Candida/Lodderomyces clade</taxon>
        <taxon>Lodderomyces</taxon>
    </lineage>
</organism>
<dbReference type="Gene3D" id="2.70.150.10">
    <property type="entry name" value="Calcium-transporting ATPase, cytoplasmic transduction domain A"/>
    <property type="match status" value="1"/>
</dbReference>
<feature type="domain" description="Cation-transporting P-type ATPase N-terminal" evidence="11">
    <location>
        <begin position="116"/>
        <end position="189"/>
    </location>
</feature>
<dbReference type="GeneID" id="92206083"/>
<keyword evidence="5" id="KW-0067">ATP-binding</keyword>
<dbReference type="Pfam" id="PF00689">
    <property type="entry name" value="Cation_ATPase_C"/>
    <property type="match status" value="1"/>
</dbReference>
<dbReference type="Gene3D" id="3.40.1110.10">
    <property type="entry name" value="Calcium-transporting ATPase, cytoplasmic domain N"/>
    <property type="match status" value="1"/>
</dbReference>
<dbReference type="InterPro" id="IPR018303">
    <property type="entry name" value="ATPase_P-typ_P_site"/>
</dbReference>
<feature type="compositionally biased region" description="Basic and acidic residues" evidence="9">
    <location>
        <begin position="12"/>
        <end position="26"/>
    </location>
</feature>
<dbReference type="RefSeq" id="XP_066827825.1">
    <property type="nucleotide sequence ID" value="XM_066976856.1"/>
</dbReference>
<dbReference type="SUPFAM" id="SSF56784">
    <property type="entry name" value="HAD-like"/>
    <property type="match status" value="1"/>
</dbReference>
<dbReference type="PANTHER" id="PTHR43294:SF21">
    <property type="entry name" value="CATION TRANSPORTING ATPASE"/>
    <property type="match status" value="1"/>
</dbReference>
<evidence type="ECO:0000259" key="11">
    <source>
        <dbReference type="SMART" id="SM00831"/>
    </source>
</evidence>
<dbReference type="InterPro" id="IPR059000">
    <property type="entry name" value="ATPase_P-type_domA"/>
</dbReference>
<evidence type="ECO:0000256" key="6">
    <source>
        <dbReference type="ARBA" id="ARBA00022967"/>
    </source>
</evidence>
<keyword evidence="3 10" id="KW-0812">Transmembrane</keyword>
<dbReference type="Pfam" id="PF00122">
    <property type="entry name" value="E1-E2_ATPase"/>
    <property type="match status" value="1"/>
</dbReference>
<dbReference type="SFLD" id="SFLDG00002">
    <property type="entry name" value="C1.7:_P-type_atpase_like"/>
    <property type="match status" value="1"/>
</dbReference>
<reference evidence="12 13" key="1">
    <citation type="submission" date="2024-03" db="EMBL/GenBank/DDBJ databases">
        <authorList>
            <person name="Brejova B."/>
        </authorList>
    </citation>
    <scope>NUCLEOTIDE SEQUENCE [LARGE SCALE GENOMIC DNA]</scope>
    <source>
        <strain evidence="12 13">CBS 14171</strain>
    </source>
</reference>
<evidence type="ECO:0000256" key="2">
    <source>
        <dbReference type="ARBA" id="ARBA00022475"/>
    </source>
</evidence>
<dbReference type="InterPro" id="IPR050510">
    <property type="entry name" value="Cation_transp_ATPase_P-type"/>
</dbReference>
<protein>
    <recommendedName>
        <fullName evidence="11">Cation-transporting P-type ATPase N-terminal domain-containing protein</fullName>
    </recommendedName>
</protein>
<dbReference type="PRINTS" id="PR00119">
    <property type="entry name" value="CATATPASE"/>
</dbReference>
<feature type="transmembrane region" description="Helical" evidence="10">
    <location>
        <begin position="893"/>
        <end position="915"/>
    </location>
</feature>
<evidence type="ECO:0000256" key="9">
    <source>
        <dbReference type="SAM" id="MobiDB-lite"/>
    </source>
</evidence>
<dbReference type="PROSITE" id="PS00154">
    <property type="entry name" value="ATPASE_E1_E2"/>
    <property type="match status" value="1"/>
</dbReference>
<keyword evidence="13" id="KW-1185">Reference proteome</keyword>
<dbReference type="SFLD" id="SFLDS00003">
    <property type="entry name" value="Haloacid_Dehalogenase"/>
    <property type="match status" value="1"/>
</dbReference>
<accession>A0ABP0ZGF1</accession>